<dbReference type="GO" id="GO:0000407">
    <property type="term" value="C:phagophore assembly site"/>
    <property type="evidence" value="ECO:0007669"/>
    <property type="project" value="TreeGrafter"/>
</dbReference>
<dbReference type="Proteomes" id="UP000053815">
    <property type="component" value="Unassembled WGS sequence"/>
</dbReference>
<evidence type="ECO:0000256" key="4">
    <source>
        <dbReference type="ARBA" id="ARBA00022448"/>
    </source>
</evidence>
<keyword evidence="10" id="KW-0175">Coiled coil</keyword>
<keyword evidence="6" id="KW-0446">Lipid-binding</keyword>
<dbReference type="PANTHER" id="PTHR45949:SF2">
    <property type="entry name" value="SORTING NEXIN-4"/>
    <property type="match status" value="1"/>
</dbReference>
<dbReference type="Pfam" id="PF09325">
    <property type="entry name" value="Vps5"/>
    <property type="match status" value="1"/>
</dbReference>
<dbReference type="GO" id="GO:0034727">
    <property type="term" value="P:piecemeal microautophagy of the nucleus"/>
    <property type="evidence" value="ECO:0007669"/>
    <property type="project" value="TreeGrafter"/>
</dbReference>
<dbReference type="SUPFAM" id="SSF64268">
    <property type="entry name" value="PX domain"/>
    <property type="match status" value="1"/>
</dbReference>
<feature type="region of interest" description="Disordered" evidence="11">
    <location>
        <begin position="61"/>
        <end position="88"/>
    </location>
</feature>
<evidence type="ECO:0000256" key="2">
    <source>
        <dbReference type="ARBA" id="ARBA00004496"/>
    </source>
</evidence>
<keyword evidence="4" id="KW-0813">Transport</keyword>
<evidence type="ECO:0000256" key="5">
    <source>
        <dbReference type="ARBA" id="ARBA00022490"/>
    </source>
</evidence>
<keyword evidence="7" id="KW-0472">Membrane</keyword>
<evidence type="ECO:0000256" key="11">
    <source>
        <dbReference type="SAM" id="MobiDB-lite"/>
    </source>
</evidence>
<dbReference type="GO" id="GO:0035091">
    <property type="term" value="F:phosphatidylinositol binding"/>
    <property type="evidence" value="ECO:0007669"/>
    <property type="project" value="InterPro"/>
</dbReference>
<evidence type="ECO:0000313" key="13">
    <source>
        <dbReference type="EMBL" id="GAN03966.1"/>
    </source>
</evidence>
<evidence type="ECO:0000259" key="12">
    <source>
        <dbReference type="PROSITE" id="PS50195"/>
    </source>
</evidence>
<dbReference type="GO" id="GO:0000422">
    <property type="term" value="P:autophagy of mitochondrion"/>
    <property type="evidence" value="ECO:0007669"/>
    <property type="project" value="TreeGrafter"/>
</dbReference>
<dbReference type="InterPro" id="IPR036871">
    <property type="entry name" value="PX_dom_sf"/>
</dbReference>
<protein>
    <recommendedName>
        <fullName evidence="8">Sorting nexin-4</fullName>
    </recommendedName>
    <alternativeName>
        <fullName evidence="9">Autophagy-related protein 24</fullName>
    </alternativeName>
</protein>
<feature type="compositionally biased region" description="Polar residues" evidence="11">
    <location>
        <begin position="62"/>
        <end position="88"/>
    </location>
</feature>
<evidence type="ECO:0000256" key="1">
    <source>
        <dbReference type="ARBA" id="ARBA00004184"/>
    </source>
</evidence>
<dbReference type="InterPro" id="IPR027267">
    <property type="entry name" value="AH/BAR_dom_sf"/>
</dbReference>
<organism evidence="13">
    <name type="scientific">Mucor ambiguus</name>
    <dbReference type="NCBI Taxonomy" id="91626"/>
    <lineage>
        <taxon>Eukaryota</taxon>
        <taxon>Fungi</taxon>
        <taxon>Fungi incertae sedis</taxon>
        <taxon>Mucoromycota</taxon>
        <taxon>Mucoromycotina</taxon>
        <taxon>Mucoromycetes</taxon>
        <taxon>Mucorales</taxon>
        <taxon>Mucorineae</taxon>
        <taxon>Mucoraceae</taxon>
        <taxon>Mucor</taxon>
    </lineage>
</organism>
<comment type="subcellular location">
    <subcellularLocation>
        <location evidence="2">Cytoplasm</location>
    </subcellularLocation>
    <subcellularLocation>
        <location evidence="1">Endomembrane system</location>
        <topology evidence="1">Peripheral membrane protein</topology>
    </subcellularLocation>
</comment>
<evidence type="ECO:0000256" key="6">
    <source>
        <dbReference type="ARBA" id="ARBA00023121"/>
    </source>
</evidence>
<sequence length="483" mass="56043">MQRSTTEDQFNVQWDVLSDSHHGQLLDPLSGFGHDEPAILPSQSYISESSQIDIDISDKHQTFSNDTSQNGDSMSENSIQHEQASAKEQQLSHALVESKIQVSDPRKEAEQQSTFISYLVQSNKKQVRRRFQDFVWLHNVLYTHFPACFVPPLPDKHRLEYVKGDRFSTDFIEKRRISLERFVQRIARHPILGHAEFFVMFLESSEFNDASARALREGQETVMDTIGDSLLNAFSKIRKPDPRFVEMKERNDRMEENLDLLQKTLLRTNKRTEDLCHDYEEFTSSVRGLAEIESSYKAPLSRFAEGLEKYSYNLKTMTIEDSKWQIEVNDYMAYFHAVKDVLKLRDQKQLDFEELSDYLQTTIEEREKTIRTGDNGGVAGFLTGKLNEVRGADTDKIKREKVLKLDERVRELQDAIDQTHQVSTAFSDQVKKEDAFFNQNKTVEMSDVLKTYTDAKVNFYQDSVNIWRQVVQSLENNSDPSVL</sequence>
<dbReference type="GO" id="GO:0005769">
    <property type="term" value="C:early endosome"/>
    <property type="evidence" value="ECO:0007669"/>
    <property type="project" value="TreeGrafter"/>
</dbReference>
<evidence type="ECO:0000256" key="7">
    <source>
        <dbReference type="ARBA" id="ARBA00023136"/>
    </source>
</evidence>
<dbReference type="AlphaFoldDB" id="A0A0C9M467"/>
<dbReference type="Gene3D" id="1.20.1270.60">
    <property type="entry name" value="Arfaptin homology (AH) domain/BAR domain"/>
    <property type="match status" value="1"/>
</dbReference>
<gene>
    <name evidence="13" type="ORF">MAM1_0052d03422</name>
</gene>
<dbReference type="STRING" id="91626.A0A0C9M467"/>
<evidence type="ECO:0000313" key="14">
    <source>
        <dbReference type="Proteomes" id="UP000053815"/>
    </source>
</evidence>
<dbReference type="GO" id="GO:0015031">
    <property type="term" value="P:protein transport"/>
    <property type="evidence" value="ECO:0007669"/>
    <property type="project" value="TreeGrafter"/>
</dbReference>
<dbReference type="InterPro" id="IPR015404">
    <property type="entry name" value="Vps5_C"/>
</dbReference>
<dbReference type="PANTHER" id="PTHR45949">
    <property type="entry name" value="SORTING NEXIN-4"/>
    <property type="match status" value="1"/>
</dbReference>
<dbReference type="Gene3D" id="3.30.1520.10">
    <property type="entry name" value="Phox-like domain"/>
    <property type="match status" value="1"/>
</dbReference>
<feature type="coiled-coil region" evidence="10">
    <location>
        <begin position="244"/>
        <end position="271"/>
    </location>
</feature>
<comment type="similarity">
    <text evidence="3">Belongs to the sorting nexin family.</text>
</comment>
<keyword evidence="14" id="KW-1185">Reference proteome</keyword>
<dbReference type="PROSITE" id="PS50195">
    <property type="entry name" value="PX"/>
    <property type="match status" value="1"/>
</dbReference>
<dbReference type="SMART" id="SM00312">
    <property type="entry name" value="PX"/>
    <property type="match status" value="1"/>
</dbReference>
<evidence type="ECO:0000256" key="3">
    <source>
        <dbReference type="ARBA" id="ARBA00010883"/>
    </source>
</evidence>
<evidence type="ECO:0000256" key="8">
    <source>
        <dbReference type="ARBA" id="ARBA00040748"/>
    </source>
</evidence>
<dbReference type="EMBL" id="DF836341">
    <property type="protein sequence ID" value="GAN03966.1"/>
    <property type="molecule type" value="Genomic_DNA"/>
</dbReference>
<accession>A0A0C9M467</accession>
<reference evidence="13" key="1">
    <citation type="submission" date="2014-09" db="EMBL/GenBank/DDBJ databases">
        <title>Draft genome sequence of an oleaginous Mucoromycotina fungus Mucor ambiguus NBRC6742.</title>
        <authorList>
            <person name="Takeda I."/>
            <person name="Yamane N."/>
            <person name="Morita T."/>
            <person name="Tamano K."/>
            <person name="Machida M."/>
            <person name="Baker S."/>
            <person name="Koike H."/>
        </authorList>
    </citation>
    <scope>NUCLEOTIDE SEQUENCE</scope>
    <source>
        <strain evidence="13">NBRC 6742</strain>
    </source>
</reference>
<dbReference type="GO" id="GO:0032456">
    <property type="term" value="P:endocytic recycling"/>
    <property type="evidence" value="ECO:0007669"/>
    <property type="project" value="TreeGrafter"/>
</dbReference>
<feature type="domain" description="PX" evidence="12">
    <location>
        <begin position="94"/>
        <end position="208"/>
    </location>
</feature>
<dbReference type="OrthoDB" id="205639at2759"/>
<evidence type="ECO:0000256" key="10">
    <source>
        <dbReference type="SAM" id="Coils"/>
    </source>
</evidence>
<proteinExistence type="inferred from homology"/>
<dbReference type="Pfam" id="PF00787">
    <property type="entry name" value="PX"/>
    <property type="match status" value="1"/>
</dbReference>
<dbReference type="InterPro" id="IPR001683">
    <property type="entry name" value="PX_dom"/>
</dbReference>
<name>A0A0C9M467_9FUNG</name>
<dbReference type="GO" id="GO:0061709">
    <property type="term" value="P:reticulophagy"/>
    <property type="evidence" value="ECO:0007669"/>
    <property type="project" value="TreeGrafter"/>
</dbReference>
<evidence type="ECO:0000256" key="9">
    <source>
        <dbReference type="ARBA" id="ARBA00041273"/>
    </source>
</evidence>
<keyword evidence="5" id="KW-0963">Cytoplasm</keyword>